<dbReference type="KEGG" id="ipc:IPA_03195"/>
<evidence type="ECO:0000256" key="1">
    <source>
        <dbReference type="SAM" id="Phobius"/>
    </source>
</evidence>
<evidence type="ECO:0000313" key="2">
    <source>
        <dbReference type="EMBL" id="UXD22281.1"/>
    </source>
</evidence>
<dbReference type="EMBL" id="CP006868">
    <property type="protein sequence ID" value="UXD22281.1"/>
    <property type="molecule type" value="Genomic_DNA"/>
</dbReference>
<dbReference type="Proteomes" id="UP001063698">
    <property type="component" value="Chromosome"/>
</dbReference>
<keyword evidence="3" id="KW-1185">Reference proteome</keyword>
<gene>
    <name evidence="2" type="ORF">IPA_03195</name>
</gene>
<keyword evidence="1" id="KW-0472">Membrane</keyword>
<reference evidence="2" key="1">
    <citation type="submission" date="2013-11" db="EMBL/GenBank/DDBJ databases">
        <title>Comparative genomics of Ignicoccus.</title>
        <authorList>
            <person name="Podar M."/>
        </authorList>
    </citation>
    <scope>NUCLEOTIDE SEQUENCE</scope>
    <source>
        <strain evidence="2">DSM 13166</strain>
    </source>
</reference>
<keyword evidence="1" id="KW-1133">Transmembrane helix</keyword>
<feature type="transmembrane region" description="Helical" evidence="1">
    <location>
        <begin position="6"/>
        <end position="27"/>
    </location>
</feature>
<keyword evidence="1" id="KW-0812">Transmembrane</keyword>
<protein>
    <recommendedName>
        <fullName evidence="4">DUF5615 domain-containing protein</fullName>
    </recommendedName>
</protein>
<sequence length="116" mass="14242">MFLLKDLWVLSLFIIADINMIGFGRWLRKRLRYIAPSMNVIECYNLIKECNDEDLIYLAYSEGALVLTWDRDFPDEVALRPPERFRGRKYYYKHLWGWFWKELKRRKVKVPIYNMV</sequence>
<organism evidence="2 3">
    <name type="scientific">Ignicoccus pacificus DSM 13166</name>
    <dbReference type="NCBI Taxonomy" id="940294"/>
    <lineage>
        <taxon>Archaea</taxon>
        <taxon>Thermoproteota</taxon>
        <taxon>Thermoprotei</taxon>
        <taxon>Desulfurococcales</taxon>
        <taxon>Desulfurococcaceae</taxon>
        <taxon>Ignicoccus</taxon>
    </lineage>
</organism>
<evidence type="ECO:0008006" key="4">
    <source>
        <dbReference type="Google" id="ProtNLM"/>
    </source>
</evidence>
<dbReference type="AlphaFoldDB" id="A0A977KB00"/>
<accession>A0A977KB00</accession>
<name>A0A977KB00_9CREN</name>
<evidence type="ECO:0000313" key="3">
    <source>
        <dbReference type="Proteomes" id="UP001063698"/>
    </source>
</evidence>
<proteinExistence type="predicted"/>